<accession>A0A0F9GZQ2</accession>
<feature type="transmembrane region" description="Helical" evidence="1">
    <location>
        <begin position="7"/>
        <end position="25"/>
    </location>
</feature>
<gene>
    <name evidence="2" type="ORF">LCGC14_1765850</name>
</gene>
<dbReference type="AlphaFoldDB" id="A0A0F9GZQ2"/>
<keyword evidence="1" id="KW-1133">Transmembrane helix</keyword>
<reference evidence="2" key="1">
    <citation type="journal article" date="2015" name="Nature">
        <title>Complex archaea that bridge the gap between prokaryotes and eukaryotes.</title>
        <authorList>
            <person name="Spang A."/>
            <person name="Saw J.H."/>
            <person name="Jorgensen S.L."/>
            <person name="Zaremba-Niedzwiedzka K."/>
            <person name="Martijn J."/>
            <person name="Lind A.E."/>
            <person name="van Eijk R."/>
            <person name="Schleper C."/>
            <person name="Guy L."/>
            <person name="Ettema T.J."/>
        </authorList>
    </citation>
    <scope>NUCLEOTIDE SEQUENCE</scope>
</reference>
<feature type="transmembrane region" description="Helical" evidence="1">
    <location>
        <begin position="45"/>
        <end position="70"/>
    </location>
</feature>
<dbReference type="EMBL" id="LAZR01016489">
    <property type="protein sequence ID" value="KKM04284.1"/>
    <property type="molecule type" value="Genomic_DNA"/>
</dbReference>
<organism evidence="2">
    <name type="scientific">marine sediment metagenome</name>
    <dbReference type="NCBI Taxonomy" id="412755"/>
    <lineage>
        <taxon>unclassified sequences</taxon>
        <taxon>metagenomes</taxon>
        <taxon>ecological metagenomes</taxon>
    </lineage>
</organism>
<evidence type="ECO:0000313" key="2">
    <source>
        <dbReference type="EMBL" id="KKM04284.1"/>
    </source>
</evidence>
<keyword evidence="1" id="KW-0812">Transmembrane</keyword>
<name>A0A0F9GZQ2_9ZZZZ</name>
<protein>
    <submittedName>
        <fullName evidence="2">Uncharacterized protein</fullName>
    </submittedName>
</protein>
<proteinExistence type="predicted"/>
<evidence type="ECO:0000256" key="1">
    <source>
        <dbReference type="SAM" id="Phobius"/>
    </source>
</evidence>
<keyword evidence="1" id="KW-0472">Membrane</keyword>
<sequence>MADKSETARGGIGLLGAVFLLFLYLKLTDHIDWSWWWVTAPLWGGVALFFGVLILFAAGALVWFVIADWAKKRARKRRALR</sequence>
<comment type="caution">
    <text evidence="2">The sequence shown here is derived from an EMBL/GenBank/DDBJ whole genome shotgun (WGS) entry which is preliminary data.</text>
</comment>